<dbReference type="EMBL" id="CP033464">
    <property type="protein sequence ID" value="QDX95401.1"/>
    <property type="molecule type" value="Genomic_DNA"/>
</dbReference>
<accession>A0A518VEH0</accession>
<reference evidence="1 2" key="1">
    <citation type="submission" date="2018-11" db="EMBL/GenBank/DDBJ databases">
        <title>Phylogenetic determinants of toxin gene distribution in genomes of Brevibacillus laterosporus.</title>
        <authorList>
            <person name="Glare T.R."/>
            <person name="Durrant A."/>
            <person name="Berry C."/>
            <person name="Palma L."/>
            <person name="Ormskirk M."/>
            <person name="Cox M.O."/>
        </authorList>
    </citation>
    <scope>NUCLEOTIDE SEQUENCE [LARGE SCALE GENOMIC DNA]</scope>
    <source>
        <strain evidence="1 2">1821L</strain>
    </source>
</reference>
<organism evidence="1 2">
    <name type="scientific">Brevibacillus laterosporus</name>
    <name type="common">Bacillus laterosporus</name>
    <dbReference type="NCBI Taxonomy" id="1465"/>
    <lineage>
        <taxon>Bacteria</taxon>
        <taxon>Bacillati</taxon>
        <taxon>Bacillota</taxon>
        <taxon>Bacilli</taxon>
        <taxon>Bacillales</taxon>
        <taxon>Paenibacillaceae</taxon>
        <taxon>Brevibacillus</taxon>
    </lineage>
</organism>
<name>A0A518VEH0_BRELA</name>
<protein>
    <submittedName>
        <fullName evidence="1">Uncharacterized protein</fullName>
    </submittedName>
</protein>
<gene>
    <name evidence="1" type="ORF">EEL30_25855</name>
</gene>
<keyword evidence="2" id="KW-1185">Reference proteome</keyword>
<proteinExistence type="predicted"/>
<sequence length="139" mass="15771">MKIYVTVKSLGKRKNALNRHQMELTIFPETLKELLMEMVSVNVQKLMDKQQDVLLITYLTEADIKERGETGKVGLDAVYNENVPEPSEAVDAALLAFEDGLFKVFIREEEVAKLNSPLQIEDGDEIVLLRFTMLAGSLW</sequence>
<evidence type="ECO:0000313" key="1">
    <source>
        <dbReference type="EMBL" id="QDX95401.1"/>
    </source>
</evidence>
<dbReference type="AlphaFoldDB" id="A0A518VEH0"/>
<dbReference type="OrthoDB" id="9808343at2"/>
<evidence type="ECO:0000313" key="2">
    <source>
        <dbReference type="Proteomes" id="UP000319432"/>
    </source>
</evidence>
<dbReference type="Proteomes" id="UP000319432">
    <property type="component" value="Chromosome"/>
</dbReference>